<dbReference type="SUPFAM" id="SSF57997">
    <property type="entry name" value="Tropomyosin"/>
    <property type="match status" value="1"/>
</dbReference>
<dbReference type="InterPro" id="IPR051877">
    <property type="entry name" value="Centriole_BasalBody_StrucProt"/>
</dbReference>
<evidence type="ECO:0000256" key="4">
    <source>
        <dbReference type="ARBA" id="ARBA00038123"/>
    </source>
</evidence>
<keyword evidence="3" id="KW-0206">Cytoskeleton</keyword>
<accession>A0A1R2D1S9</accession>
<evidence type="ECO:0000313" key="7">
    <source>
        <dbReference type="Proteomes" id="UP000187209"/>
    </source>
</evidence>
<sequence length="1029" mass="122151">MEEQRKFKILKNKLEAMNYRLPFSYDSMPLVDALLNDVSSLNSTLSRIRLQKSDPESIRELSERVEFLNREKLRLEEELQRSSINANPFDDREILNKSISDLRKENKALSQRLLSIQSSKSNSIDCKSKEYIDKLFTDFNFLKKQLEDSEENSQRLLYENRNLQDRNRTLEGQIISLKKEIEVSVVTIKDITNEKRSTTEEYYSLKKIISNYESKCAAYEEENISLRNDLQKVQIYARNIESQLSGMNKELGKSRNEIEMNTSTKSRLSSQLDSLQRQIDILQNENNQLHILRDDDRKMIIELENKCKEIDDAYKTSQDKIRVIQRESQNFCDTIREKSEEIRNRDLTRKDLEKELYDTKIYISKYEESQGEISRLKAVIDDLSAEIRKYSCENKDLKSSVKYKEDDAKQYKNYLDQTNKDIEIYKRKLDEDNMKIESLNNVIRSYSQTEEQLRNIKCQYEDSLTRERQLKKEIDQLQLIIQKSEEKIKFNYKQQDSIQSQLTLVEEENTKIQKNLAEYMAKDNAKTIEIGKYENKIRDCYCEIEDLKRKIIDQDQITKGLSDEIKDRHKAFIAEQDHVDRLNEQISQLKDFISSLESTRSDLVKKLESFQISDMDKDNTLKKFRDELSQVKKQLQITERNCNDRLIEREKYLKDIENLHYDNSRRSDEISSLRSNIKRLNNDIDDLKSKLKTVQESEENFKRSWRDSEIEKARVTEISHALNLQLEDYKKSCSRMQSQFQDASKELIYSENKLKALEDKYNALSYEKDSFAVRVEEIGKELRNKIEVSANALRDKDELSQKLRMISDEYDKLLRAYDFLNLDYKKLTGKSAAGENLIENLKKQEEIYVRTIKQLEENLRNAIRAAEMADYKRIDAEKTSENLIKDMHSAKSFNRDLDMSRDELQRKIITVENEKSFLETRCRSFESEISNLKSQLDYEKQRSDVESRSFVITKDSFRKYEIDDDKSRISKQSNNEQLVSELYKQIEVYKTEGLKLEMNYMKLLDELNQTKHMLNRAEARIAELEISRR</sequence>
<dbReference type="EMBL" id="MPUH01000016">
    <property type="protein sequence ID" value="OMJ95166.1"/>
    <property type="molecule type" value="Genomic_DNA"/>
</dbReference>
<evidence type="ECO:0000256" key="2">
    <source>
        <dbReference type="ARBA" id="ARBA00022490"/>
    </source>
</evidence>
<keyword evidence="5" id="KW-0175">Coiled coil</keyword>
<dbReference type="OrthoDB" id="10254663at2759"/>
<keyword evidence="7" id="KW-1185">Reference proteome</keyword>
<feature type="coiled-coil region" evidence="5">
    <location>
        <begin position="796"/>
        <end position="935"/>
    </location>
</feature>
<feature type="coiled-coil region" evidence="5">
    <location>
        <begin position="58"/>
        <end position="180"/>
    </location>
</feature>
<dbReference type="GO" id="GO:0005814">
    <property type="term" value="C:centriole"/>
    <property type="evidence" value="ECO:0007669"/>
    <property type="project" value="UniProtKB-SubCell"/>
</dbReference>
<name>A0A1R2D1S9_9CILI</name>
<organism evidence="6 7">
    <name type="scientific">Stentor coeruleus</name>
    <dbReference type="NCBI Taxonomy" id="5963"/>
    <lineage>
        <taxon>Eukaryota</taxon>
        <taxon>Sar</taxon>
        <taxon>Alveolata</taxon>
        <taxon>Ciliophora</taxon>
        <taxon>Postciliodesmatophora</taxon>
        <taxon>Heterotrichea</taxon>
        <taxon>Heterotrichida</taxon>
        <taxon>Stentoridae</taxon>
        <taxon>Stentor</taxon>
    </lineage>
</organism>
<dbReference type="PANTHER" id="PTHR20544">
    <property type="entry name" value="CENTROSOMAL PROTEIN CEP135"/>
    <property type="match status" value="1"/>
</dbReference>
<protein>
    <submittedName>
        <fullName evidence="6">Uncharacterized protein</fullName>
    </submittedName>
</protein>
<gene>
    <name evidence="6" type="ORF">SteCoe_1540</name>
</gene>
<dbReference type="Gene3D" id="1.10.287.1490">
    <property type="match status" value="1"/>
</dbReference>
<evidence type="ECO:0000256" key="1">
    <source>
        <dbReference type="ARBA" id="ARBA00004114"/>
    </source>
</evidence>
<evidence type="ECO:0000256" key="5">
    <source>
        <dbReference type="SAM" id="Coils"/>
    </source>
</evidence>
<comment type="subcellular location">
    <subcellularLocation>
        <location evidence="1">Cytoplasm</location>
        <location evidence="1">Cytoskeleton</location>
        <location evidence="1">Microtubule organizing center</location>
        <location evidence="1">Centrosome</location>
        <location evidence="1">Centriole</location>
    </subcellularLocation>
</comment>
<feature type="coiled-coil region" evidence="5">
    <location>
        <begin position="209"/>
        <end position="550"/>
    </location>
</feature>
<comment type="similarity">
    <text evidence="4">Belongs to the CEP135/TSGA10 family.</text>
</comment>
<dbReference type="Gene3D" id="1.20.5.170">
    <property type="match status" value="1"/>
</dbReference>
<keyword evidence="2" id="KW-0963">Cytoplasm</keyword>
<reference evidence="6 7" key="1">
    <citation type="submission" date="2016-11" db="EMBL/GenBank/DDBJ databases">
        <title>The macronuclear genome of Stentor coeruleus: a giant cell with tiny introns.</title>
        <authorList>
            <person name="Slabodnick M."/>
            <person name="Ruby J.G."/>
            <person name="Reiff S.B."/>
            <person name="Swart E.C."/>
            <person name="Gosai S."/>
            <person name="Prabakaran S."/>
            <person name="Witkowska E."/>
            <person name="Larue G.E."/>
            <person name="Fisher S."/>
            <person name="Freeman R.M."/>
            <person name="Gunawardena J."/>
            <person name="Chu W."/>
            <person name="Stover N.A."/>
            <person name="Gregory B.D."/>
            <person name="Nowacki M."/>
            <person name="Derisi J."/>
            <person name="Roy S.W."/>
            <person name="Marshall W.F."/>
            <person name="Sood P."/>
        </authorList>
    </citation>
    <scope>NUCLEOTIDE SEQUENCE [LARGE SCALE GENOMIC DNA]</scope>
    <source>
        <strain evidence="6">WM001</strain>
    </source>
</reference>
<evidence type="ECO:0000256" key="3">
    <source>
        <dbReference type="ARBA" id="ARBA00023212"/>
    </source>
</evidence>
<dbReference type="Proteomes" id="UP000187209">
    <property type="component" value="Unassembled WGS sequence"/>
</dbReference>
<dbReference type="AlphaFoldDB" id="A0A1R2D1S9"/>
<proteinExistence type="inferred from homology"/>
<feature type="coiled-coil region" evidence="5">
    <location>
        <begin position="579"/>
        <end position="760"/>
    </location>
</feature>
<evidence type="ECO:0000313" key="6">
    <source>
        <dbReference type="EMBL" id="OMJ95166.1"/>
    </source>
</evidence>
<dbReference type="PANTHER" id="PTHR20544:SF0">
    <property type="entry name" value="NUCLEOPROTEIN TPR_MLP1 DOMAIN-CONTAINING PROTEIN"/>
    <property type="match status" value="1"/>
</dbReference>
<feature type="coiled-coil region" evidence="5">
    <location>
        <begin position="1000"/>
        <end position="1027"/>
    </location>
</feature>
<comment type="caution">
    <text evidence="6">The sequence shown here is derived from an EMBL/GenBank/DDBJ whole genome shotgun (WGS) entry which is preliminary data.</text>
</comment>